<keyword evidence="4" id="KW-1185">Reference proteome</keyword>
<gene>
    <name evidence="3" type="ORF">CRG98_044476</name>
</gene>
<evidence type="ECO:0000313" key="3">
    <source>
        <dbReference type="EMBL" id="PKI35125.1"/>
    </source>
</evidence>
<reference evidence="3 4" key="1">
    <citation type="submission" date="2017-11" db="EMBL/GenBank/DDBJ databases">
        <title>De-novo sequencing of pomegranate (Punica granatum L.) genome.</title>
        <authorList>
            <person name="Akparov Z."/>
            <person name="Amiraslanov A."/>
            <person name="Hajiyeva S."/>
            <person name="Abbasov M."/>
            <person name="Kaur K."/>
            <person name="Hamwieh A."/>
            <person name="Solovyev V."/>
            <person name="Salamov A."/>
            <person name="Braich B."/>
            <person name="Kosarev P."/>
            <person name="Mahmoud A."/>
            <person name="Hajiyev E."/>
            <person name="Babayeva S."/>
            <person name="Izzatullayeva V."/>
            <person name="Mammadov A."/>
            <person name="Mammadov A."/>
            <person name="Sharifova S."/>
            <person name="Ojaghi J."/>
            <person name="Eynullazada K."/>
            <person name="Bayramov B."/>
            <person name="Abdulazimova A."/>
            <person name="Shahmuradov I."/>
        </authorList>
    </citation>
    <scope>NUCLEOTIDE SEQUENCE [LARGE SCALE GENOMIC DNA]</scope>
    <source>
        <strain evidence="4">cv. AG2017</strain>
        <tissue evidence="3">Leaf</tissue>
    </source>
</reference>
<sequence length="140" mass="15234">MAGVAKSSHESFGGCGGTLRVLRPLLHLLLPLCVHWVAEEMTSLICQQHSWATTSDKEGGGHTNVECQHAHFLPPSRHGSNGLQQTVVGIFKMVVLPLLGQLADECGRKPLLLLTLSTSIFPFGIIFLLKCFVSKSKFRA</sequence>
<dbReference type="STRING" id="22663.A0A2I0HTS6"/>
<evidence type="ECO:0000256" key="2">
    <source>
        <dbReference type="SAM" id="SignalP"/>
    </source>
</evidence>
<evidence type="ECO:0000313" key="4">
    <source>
        <dbReference type="Proteomes" id="UP000233551"/>
    </source>
</evidence>
<proteinExistence type="predicted"/>
<protein>
    <recommendedName>
        <fullName evidence="5">Major facilitator superfamily (MFS) profile domain-containing protein</fullName>
    </recommendedName>
</protein>
<feature type="signal peptide" evidence="2">
    <location>
        <begin position="1"/>
        <end position="39"/>
    </location>
</feature>
<keyword evidence="2" id="KW-0732">Signal</keyword>
<comment type="caution">
    <text evidence="3">The sequence shown here is derived from an EMBL/GenBank/DDBJ whole genome shotgun (WGS) entry which is preliminary data.</text>
</comment>
<keyword evidence="1" id="KW-0812">Transmembrane</keyword>
<keyword evidence="1" id="KW-1133">Transmembrane helix</keyword>
<organism evidence="3 4">
    <name type="scientific">Punica granatum</name>
    <name type="common">Pomegranate</name>
    <dbReference type="NCBI Taxonomy" id="22663"/>
    <lineage>
        <taxon>Eukaryota</taxon>
        <taxon>Viridiplantae</taxon>
        <taxon>Streptophyta</taxon>
        <taxon>Embryophyta</taxon>
        <taxon>Tracheophyta</taxon>
        <taxon>Spermatophyta</taxon>
        <taxon>Magnoliopsida</taxon>
        <taxon>eudicotyledons</taxon>
        <taxon>Gunneridae</taxon>
        <taxon>Pentapetalae</taxon>
        <taxon>rosids</taxon>
        <taxon>malvids</taxon>
        <taxon>Myrtales</taxon>
        <taxon>Lythraceae</taxon>
        <taxon>Punica</taxon>
    </lineage>
</organism>
<evidence type="ECO:0008006" key="5">
    <source>
        <dbReference type="Google" id="ProtNLM"/>
    </source>
</evidence>
<accession>A0A2I0HTS6</accession>
<feature type="chain" id="PRO_5014123691" description="Major facilitator superfamily (MFS) profile domain-containing protein" evidence="2">
    <location>
        <begin position="40"/>
        <end position="140"/>
    </location>
</feature>
<dbReference type="Proteomes" id="UP000233551">
    <property type="component" value="Unassembled WGS sequence"/>
</dbReference>
<dbReference type="AlphaFoldDB" id="A0A2I0HTS6"/>
<dbReference type="EMBL" id="PGOL01005440">
    <property type="protein sequence ID" value="PKI35125.1"/>
    <property type="molecule type" value="Genomic_DNA"/>
</dbReference>
<name>A0A2I0HTS6_PUNGR</name>
<keyword evidence="1" id="KW-0472">Membrane</keyword>
<feature type="transmembrane region" description="Helical" evidence="1">
    <location>
        <begin position="111"/>
        <end position="133"/>
    </location>
</feature>
<evidence type="ECO:0000256" key="1">
    <source>
        <dbReference type="SAM" id="Phobius"/>
    </source>
</evidence>